<gene>
    <name evidence="4" type="ORF">BD289DRAFT_192293</name>
</gene>
<dbReference type="SUPFAM" id="SSF57701">
    <property type="entry name" value="Zn2/Cys6 DNA-binding domain"/>
    <property type="match status" value="1"/>
</dbReference>
<evidence type="ECO:0000313" key="5">
    <source>
        <dbReference type="Proteomes" id="UP000241462"/>
    </source>
</evidence>
<proteinExistence type="predicted"/>
<evidence type="ECO:0000256" key="1">
    <source>
        <dbReference type="ARBA" id="ARBA00023242"/>
    </source>
</evidence>
<dbReference type="GO" id="GO:0008270">
    <property type="term" value="F:zinc ion binding"/>
    <property type="evidence" value="ECO:0007669"/>
    <property type="project" value="InterPro"/>
</dbReference>
<keyword evidence="5" id="KW-1185">Reference proteome</keyword>
<accession>A0A2T3ALW0</accession>
<feature type="domain" description="Zn(2)-C6 fungal-type" evidence="3">
    <location>
        <begin position="680"/>
        <end position="711"/>
    </location>
</feature>
<organism evidence="4 5">
    <name type="scientific">Coniella lustricola</name>
    <dbReference type="NCBI Taxonomy" id="2025994"/>
    <lineage>
        <taxon>Eukaryota</taxon>
        <taxon>Fungi</taxon>
        <taxon>Dikarya</taxon>
        <taxon>Ascomycota</taxon>
        <taxon>Pezizomycotina</taxon>
        <taxon>Sordariomycetes</taxon>
        <taxon>Sordariomycetidae</taxon>
        <taxon>Diaporthales</taxon>
        <taxon>Schizoparmaceae</taxon>
        <taxon>Coniella</taxon>
    </lineage>
</organism>
<feature type="compositionally biased region" description="Polar residues" evidence="2">
    <location>
        <begin position="715"/>
        <end position="734"/>
    </location>
</feature>
<reference evidence="4 5" key="1">
    <citation type="journal article" date="2018" name="Mycol. Prog.">
        <title>Coniella lustricola, a new species from submerged detritus.</title>
        <authorList>
            <person name="Raudabaugh D.B."/>
            <person name="Iturriaga T."/>
            <person name="Carver A."/>
            <person name="Mondo S."/>
            <person name="Pangilinan J."/>
            <person name="Lipzen A."/>
            <person name="He G."/>
            <person name="Amirebrahimi M."/>
            <person name="Grigoriev I.V."/>
            <person name="Miller A.N."/>
        </authorList>
    </citation>
    <scope>NUCLEOTIDE SEQUENCE [LARGE SCALE GENOMIC DNA]</scope>
    <source>
        <strain evidence="4 5">B22-T-1</strain>
    </source>
</reference>
<dbReference type="PROSITE" id="PS00463">
    <property type="entry name" value="ZN2_CY6_FUNGAL_1"/>
    <property type="match status" value="1"/>
</dbReference>
<dbReference type="OrthoDB" id="5231113at2759"/>
<feature type="region of interest" description="Disordered" evidence="2">
    <location>
        <begin position="715"/>
        <end position="735"/>
    </location>
</feature>
<feature type="compositionally biased region" description="Basic residues" evidence="2">
    <location>
        <begin position="547"/>
        <end position="580"/>
    </location>
</feature>
<evidence type="ECO:0000256" key="2">
    <source>
        <dbReference type="SAM" id="MobiDB-lite"/>
    </source>
</evidence>
<dbReference type="SMART" id="SM00066">
    <property type="entry name" value="GAL4"/>
    <property type="match status" value="1"/>
</dbReference>
<name>A0A2T3ALW0_9PEZI</name>
<dbReference type="Proteomes" id="UP000241462">
    <property type="component" value="Unassembled WGS sequence"/>
</dbReference>
<feature type="compositionally biased region" description="Polar residues" evidence="2">
    <location>
        <begin position="581"/>
        <end position="600"/>
    </location>
</feature>
<evidence type="ECO:0000259" key="3">
    <source>
        <dbReference type="PROSITE" id="PS50048"/>
    </source>
</evidence>
<feature type="region of interest" description="Disordered" evidence="2">
    <location>
        <begin position="203"/>
        <end position="224"/>
    </location>
</feature>
<protein>
    <recommendedName>
        <fullName evidence="3">Zn(2)-C6 fungal-type domain-containing protein</fullName>
    </recommendedName>
</protein>
<dbReference type="EMBL" id="KZ678375">
    <property type="protein sequence ID" value="PSS03374.1"/>
    <property type="molecule type" value="Genomic_DNA"/>
</dbReference>
<feature type="compositionally biased region" description="Polar residues" evidence="2">
    <location>
        <begin position="499"/>
        <end position="511"/>
    </location>
</feature>
<dbReference type="InterPro" id="IPR001138">
    <property type="entry name" value="Zn2Cys6_DnaBD"/>
</dbReference>
<feature type="region of interest" description="Disordered" evidence="2">
    <location>
        <begin position="457"/>
        <end position="481"/>
    </location>
</feature>
<dbReference type="Pfam" id="PF00172">
    <property type="entry name" value="Zn_clus"/>
    <property type="match status" value="1"/>
</dbReference>
<dbReference type="PROSITE" id="PS50048">
    <property type="entry name" value="ZN2_CY6_FUNGAL_2"/>
    <property type="match status" value="1"/>
</dbReference>
<evidence type="ECO:0000313" key="4">
    <source>
        <dbReference type="EMBL" id="PSS03374.1"/>
    </source>
</evidence>
<dbReference type="InterPro" id="IPR036864">
    <property type="entry name" value="Zn2-C6_fun-type_DNA-bd_sf"/>
</dbReference>
<dbReference type="Gene3D" id="4.10.240.10">
    <property type="entry name" value="Zn(2)-C6 fungal-type DNA-binding domain"/>
    <property type="match status" value="1"/>
</dbReference>
<dbReference type="CDD" id="cd00067">
    <property type="entry name" value="GAL4"/>
    <property type="match status" value="1"/>
</dbReference>
<feature type="region of interest" description="Disordered" evidence="2">
    <location>
        <begin position="495"/>
        <end position="600"/>
    </location>
</feature>
<keyword evidence="1" id="KW-0539">Nucleus</keyword>
<dbReference type="GO" id="GO:0000981">
    <property type="term" value="F:DNA-binding transcription factor activity, RNA polymerase II-specific"/>
    <property type="evidence" value="ECO:0007669"/>
    <property type="project" value="InterPro"/>
</dbReference>
<dbReference type="AlphaFoldDB" id="A0A2T3ALW0"/>
<sequence>MMEVRKSQVGHNLRLLQVTVESALQPIARDATLRLRTQSTPTSSHFMEIHIDGRIMAQWNLDVLATQLSKAARELSCKFRSSAKDKVLQLMLPLPASSETEITPSSSSPSVQTYPSNCLKIIRLHLDTHQDFHTAVAYLSKEAGLFHKDMPESAHRDSSFPRALSAMGMYRGTTDSMTPIYPRSQEQLLHFAQDADRLSRSISEQERRMLPPNGATSRPSSAMGGAADFNPVHGTVSRRQSNYEPHVSSYGQQSRSTATHNSFLQRRYSGIGRHITRPSTALPYSCVSERLNVDAVHFRNRVPGHQFFGLSTAGLSERGENASTPQTSQDRPLLGTLDPYQSKNFSHGQSRETDVLAQIFNETGHDSAISGISSSQNDQPKVGDPDRMMMRDVFSAPENFGWAAAADSQSACREPEPPAILSRAWGSIATSRSKARESPRKEVEGLANSAETLDISGECPPLFQRSSRHKESPAVSQRSPGILPSIFHKPESPPIAVSISDQNTTDVNSESWDACGDKDLEKSGFTTGKDGSEPLEEAEVITITTKGTRKRPAASHARPQSRAKKPRKSHQVGPMRRPKSVRSSTQETSRAAPTNTAQAVSVSQTLSKGQISSTVNFVTAATGIVTQGQEDGEQKASELVQPEFDAGLHLDTRGAAQGGPQPQMETKYTENKSRLGGASTCTRCRRKKQKCGGLRPTCAPCAKSGVSACVYPNESYKSGQEQHPSPDDSNTANSIGGVELQVKDGKNAQAHMQYTKSRGGAGESAPRIATTMDSGLSTCSTIANVNVQIDDHKRLHLGLLEWRRLIHSGMALEANHLQAAIDILKIDFGSSQDHESKLVRAAQHGGQFLQALLELFRGQVTIS</sequence>
<dbReference type="InParanoid" id="A0A2T3ALW0"/>